<evidence type="ECO:0000313" key="1">
    <source>
        <dbReference type="EMBL" id="KAA6386904.1"/>
    </source>
</evidence>
<dbReference type="AlphaFoldDB" id="A0A5J4VW10"/>
<accession>A0A5J4VW10</accession>
<dbReference type="EMBL" id="SNRW01004597">
    <property type="protein sequence ID" value="KAA6386904.1"/>
    <property type="molecule type" value="Genomic_DNA"/>
</dbReference>
<protein>
    <submittedName>
        <fullName evidence="1">Uncharacterized protein</fullName>
    </submittedName>
</protein>
<organism evidence="1 2">
    <name type="scientific">Streblomastix strix</name>
    <dbReference type="NCBI Taxonomy" id="222440"/>
    <lineage>
        <taxon>Eukaryota</taxon>
        <taxon>Metamonada</taxon>
        <taxon>Preaxostyla</taxon>
        <taxon>Oxymonadida</taxon>
        <taxon>Streblomastigidae</taxon>
        <taxon>Streblomastix</taxon>
    </lineage>
</organism>
<gene>
    <name evidence="1" type="ORF">EZS28_017567</name>
</gene>
<proteinExistence type="predicted"/>
<comment type="caution">
    <text evidence="1">The sequence shown here is derived from an EMBL/GenBank/DDBJ whole genome shotgun (WGS) entry which is preliminary data.</text>
</comment>
<sequence>MFLLEKILLKFDPQTGTLKGFAFAANSSDKEIQQVLSWGQVIDLGNSHLWLEKGQKNSSLVVYSIDSKITINNIAEEACQYGKVMILQTALIRGGKTLFIEYIRKVDAELTKSGL</sequence>
<name>A0A5J4VW10_9EUKA</name>
<reference evidence="1 2" key="1">
    <citation type="submission" date="2019-03" db="EMBL/GenBank/DDBJ databases">
        <title>Single cell metagenomics reveals metabolic interactions within the superorganism composed of flagellate Streblomastix strix and complex community of Bacteroidetes bacteria on its surface.</title>
        <authorList>
            <person name="Treitli S.C."/>
            <person name="Kolisko M."/>
            <person name="Husnik F."/>
            <person name="Keeling P."/>
            <person name="Hampl V."/>
        </authorList>
    </citation>
    <scope>NUCLEOTIDE SEQUENCE [LARGE SCALE GENOMIC DNA]</scope>
    <source>
        <strain evidence="1">ST1C</strain>
    </source>
</reference>
<evidence type="ECO:0000313" key="2">
    <source>
        <dbReference type="Proteomes" id="UP000324800"/>
    </source>
</evidence>
<dbReference type="Proteomes" id="UP000324800">
    <property type="component" value="Unassembled WGS sequence"/>
</dbReference>